<proteinExistence type="predicted"/>
<dbReference type="EMBL" id="JABMIG020000029">
    <property type="protein sequence ID" value="KAL3801087.1"/>
    <property type="molecule type" value="Genomic_DNA"/>
</dbReference>
<comment type="caution">
    <text evidence="2">The sequence shown here is derived from an EMBL/GenBank/DDBJ whole genome shotgun (WGS) entry which is preliminary data.</text>
</comment>
<accession>A0ABD3QL08</accession>
<dbReference type="Proteomes" id="UP001516023">
    <property type="component" value="Unassembled WGS sequence"/>
</dbReference>
<protein>
    <submittedName>
        <fullName evidence="2">Uncharacterized protein</fullName>
    </submittedName>
</protein>
<evidence type="ECO:0000313" key="2">
    <source>
        <dbReference type="EMBL" id="KAL3801087.1"/>
    </source>
</evidence>
<feature type="compositionally biased region" description="Polar residues" evidence="1">
    <location>
        <begin position="61"/>
        <end position="81"/>
    </location>
</feature>
<keyword evidence="3" id="KW-1185">Reference proteome</keyword>
<gene>
    <name evidence="2" type="ORF">HJC23_002380</name>
</gene>
<evidence type="ECO:0000313" key="3">
    <source>
        <dbReference type="Proteomes" id="UP001516023"/>
    </source>
</evidence>
<sequence>MTRAISFVREKILSVVIHPSVVTDKTCDETKGRANTRQTDAAISFAFLCARTITATQKPTVYAQSNREGPTRHTQQNNALTTPAKRHHFFTI</sequence>
<name>A0ABD3QL08_9STRA</name>
<organism evidence="2 3">
    <name type="scientific">Cyclotella cryptica</name>
    <dbReference type="NCBI Taxonomy" id="29204"/>
    <lineage>
        <taxon>Eukaryota</taxon>
        <taxon>Sar</taxon>
        <taxon>Stramenopiles</taxon>
        <taxon>Ochrophyta</taxon>
        <taxon>Bacillariophyta</taxon>
        <taxon>Coscinodiscophyceae</taxon>
        <taxon>Thalassiosirophycidae</taxon>
        <taxon>Stephanodiscales</taxon>
        <taxon>Stephanodiscaceae</taxon>
        <taxon>Cyclotella</taxon>
    </lineage>
</organism>
<feature type="region of interest" description="Disordered" evidence="1">
    <location>
        <begin position="61"/>
        <end position="85"/>
    </location>
</feature>
<dbReference type="AlphaFoldDB" id="A0ABD3QL08"/>
<evidence type="ECO:0000256" key="1">
    <source>
        <dbReference type="SAM" id="MobiDB-lite"/>
    </source>
</evidence>
<reference evidence="2 3" key="1">
    <citation type="journal article" date="2020" name="G3 (Bethesda)">
        <title>Improved Reference Genome for Cyclotella cryptica CCMP332, a Model for Cell Wall Morphogenesis, Salinity Adaptation, and Lipid Production in Diatoms (Bacillariophyta).</title>
        <authorList>
            <person name="Roberts W.R."/>
            <person name="Downey K.M."/>
            <person name="Ruck E.C."/>
            <person name="Traller J.C."/>
            <person name="Alverson A.J."/>
        </authorList>
    </citation>
    <scope>NUCLEOTIDE SEQUENCE [LARGE SCALE GENOMIC DNA]</scope>
    <source>
        <strain evidence="2 3">CCMP332</strain>
    </source>
</reference>